<organism evidence="1">
    <name type="scientific">Brassica oleracea</name>
    <name type="common">Wild cabbage</name>
    <dbReference type="NCBI Taxonomy" id="3712"/>
    <lineage>
        <taxon>Eukaryota</taxon>
        <taxon>Viridiplantae</taxon>
        <taxon>Streptophyta</taxon>
        <taxon>Embryophyta</taxon>
        <taxon>Tracheophyta</taxon>
        <taxon>Spermatophyta</taxon>
        <taxon>Magnoliopsida</taxon>
        <taxon>eudicotyledons</taxon>
        <taxon>Gunneridae</taxon>
        <taxon>Pentapetalae</taxon>
        <taxon>rosids</taxon>
        <taxon>malvids</taxon>
        <taxon>Brassicales</taxon>
        <taxon>Brassicaceae</taxon>
        <taxon>Brassiceae</taxon>
        <taxon>Brassica</taxon>
    </lineage>
</organism>
<reference evidence="1" key="1">
    <citation type="submission" date="2018-11" db="EMBL/GenBank/DDBJ databases">
        <authorList>
            <consortium name="Genoscope - CEA"/>
            <person name="William W."/>
        </authorList>
    </citation>
    <scope>NUCLEOTIDE SEQUENCE</scope>
</reference>
<name>A0A3P6EG14_BRAOL</name>
<gene>
    <name evidence="1" type="ORF">BOLC9T55572H</name>
</gene>
<accession>A0A3P6EG14</accession>
<dbReference type="EMBL" id="LR031875">
    <property type="protein sequence ID" value="VDD30249.1"/>
    <property type="molecule type" value="Genomic_DNA"/>
</dbReference>
<dbReference type="AlphaFoldDB" id="A0A3P6EG14"/>
<sequence>MEQGSCSQEDCFDLLNQFEHVLQSDPLIDEVGFIHPSQFTMLDKEAGSSSDGTSTNLWNQDHKLGISTDILIQLCKVAKHAFLAVFNKYKRHENACSNESLTKNISSEVSA</sequence>
<evidence type="ECO:0000313" key="1">
    <source>
        <dbReference type="EMBL" id="VDD30249.1"/>
    </source>
</evidence>
<proteinExistence type="predicted"/>
<protein>
    <submittedName>
        <fullName evidence="1">Uncharacterized protein</fullName>
    </submittedName>
</protein>